<feature type="transmembrane region" description="Helical" evidence="7">
    <location>
        <begin position="349"/>
        <end position="368"/>
    </location>
</feature>
<comment type="subcellular location">
    <subcellularLocation>
        <location evidence="1">Cell membrane</location>
        <topology evidence="1">Multi-pass membrane protein</topology>
    </subcellularLocation>
</comment>
<feature type="transmembrane region" description="Helical" evidence="7">
    <location>
        <begin position="438"/>
        <end position="459"/>
    </location>
</feature>
<evidence type="ECO:0000313" key="8">
    <source>
        <dbReference type="EMBL" id="MDT2946740.1"/>
    </source>
</evidence>
<dbReference type="InterPro" id="IPR050833">
    <property type="entry name" value="Poly_Biosynth_Transport"/>
</dbReference>
<evidence type="ECO:0000256" key="1">
    <source>
        <dbReference type="ARBA" id="ARBA00004651"/>
    </source>
</evidence>
<keyword evidence="3" id="KW-1003">Cell membrane</keyword>
<feature type="transmembrane region" description="Helical" evidence="7">
    <location>
        <begin position="280"/>
        <end position="299"/>
    </location>
</feature>
<feature type="transmembrane region" description="Helical" evidence="7">
    <location>
        <begin position="406"/>
        <end position="426"/>
    </location>
</feature>
<evidence type="ECO:0000313" key="9">
    <source>
        <dbReference type="Proteomes" id="UP001250218"/>
    </source>
</evidence>
<evidence type="ECO:0000256" key="6">
    <source>
        <dbReference type="ARBA" id="ARBA00023136"/>
    </source>
</evidence>
<evidence type="ECO:0000256" key="7">
    <source>
        <dbReference type="SAM" id="Phobius"/>
    </source>
</evidence>
<dbReference type="CDD" id="cd13127">
    <property type="entry name" value="MATE_tuaB_like"/>
    <property type="match status" value="1"/>
</dbReference>
<evidence type="ECO:0000256" key="4">
    <source>
        <dbReference type="ARBA" id="ARBA00022692"/>
    </source>
</evidence>
<comment type="similarity">
    <text evidence="2">Belongs to the polysaccharide synthase family.</text>
</comment>
<feature type="transmembrane region" description="Helical" evidence="7">
    <location>
        <begin position="7"/>
        <end position="32"/>
    </location>
</feature>
<feature type="transmembrane region" description="Helical" evidence="7">
    <location>
        <begin position="38"/>
        <end position="55"/>
    </location>
</feature>
<evidence type="ECO:0000256" key="2">
    <source>
        <dbReference type="ARBA" id="ARBA00007430"/>
    </source>
</evidence>
<evidence type="ECO:0000256" key="3">
    <source>
        <dbReference type="ARBA" id="ARBA00022475"/>
    </source>
</evidence>
<organism evidence="8 9">
    <name type="scientific">Lactococcus lactis</name>
    <dbReference type="NCBI Taxonomy" id="1358"/>
    <lineage>
        <taxon>Bacteria</taxon>
        <taxon>Bacillati</taxon>
        <taxon>Bacillota</taxon>
        <taxon>Bacilli</taxon>
        <taxon>Lactobacillales</taxon>
        <taxon>Streptococcaceae</taxon>
        <taxon>Lactococcus</taxon>
    </lineage>
</organism>
<dbReference type="PANTHER" id="PTHR30250:SF10">
    <property type="entry name" value="LIPOPOLYSACCHARIDE BIOSYNTHESIS PROTEIN WZXC"/>
    <property type="match status" value="1"/>
</dbReference>
<reference evidence="8" key="1">
    <citation type="submission" date="2023-03" db="EMBL/GenBank/DDBJ databases">
        <authorList>
            <person name="Shen W."/>
            <person name="Cai J."/>
        </authorList>
    </citation>
    <scope>NUCLEOTIDE SEQUENCE</scope>
    <source>
        <strain evidence="8">Y37</strain>
    </source>
</reference>
<keyword evidence="4 7" id="KW-0812">Transmembrane</keyword>
<dbReference type="EMBL" id="JARQDL010000012">
    <property type="protein sequence ID" value="MDT2946740.1"/>
    <property type="molecule type" value="Genomic_DNA"/>
</dbReference>
<feature type="transmembrane region" description="Helical" evidence="7">
    <location>
        <begin position="76"/>
        <end position="104"/>
    </location>
</feature>
<name>A0AAW8UIH8_9LACT</name>
<sequence length="472" mass="53320">MKNFKKGMLFTSIGTYSNFLVQLIVNMILSRILTPKDYGVVAIMQVFIVFFNLMIESGMGPAIIQNKNLIKTDYKNLFSFSAIFSIILAISFGFFGNILALIYNNDVYKILTWIEAISILFNGLNIVPTAILNKRMQFKAVNFSLVFSNIFSAIIGITTAFLGFGVYALIYSAITSSLINFLLNRFFTQLTFSKKIKKDSIIEIWNFSKNQFGFNFINYFSRNSDNILIGKFMGATPLANYNKAYQLLMLPNQLFLGVINPVLQPVLSDYQDDVEYIKNFYYKVVHLLGLIGIPLSIFLSMSSKQIILFMFGNQWGEAVLPFSILALTVWCQLTVSTTGAIFQARNQANVLFFTGFISALILVTSIIIGIISKTIFGVAISLSIGFFIAFFWNFSQLIIGSLHSSFLEFLSIFRSAVVLGGLTFIALYLESFFDPNNYFISLAIRSIIFLSVMICYIILTDEKNQIKILLKK</sequence>
<evidence type="ECO:0000256" key="5">
    <source>
        <dbReference type="ARBA" id="ARBA00022989"/>
    </source>
</evidence>
<gene>
    <name evidence="8" type="ORF">P7I04_11995</name>
</gene>
<dbReference type="PANTHER" id="PTHR30250">
    <property type="entry name" value="PST FAMILY PREDICTED COLANIC ACID TRANSPORTER"/>
    <property type="match status" value="1"/>
</dbReference>
<keyword evidence="5 7" id="KW-1133">Transmembrane helix</keyword>
<keyword evidence="6 7" id="KW-0472">Membrane</keyword>
<comment type="caution">
    <text evidence="8">The sequence shown here is derived from an EMBL/GenBank/DDBJ whole genome shotgun (WGS) entry which is preliminary data.</text>
</comment>
<dbReference type="AlphaFoldDB" id="A0AAW8UIH8"/>
<feature type="transmembrane region" description="Helical" evidence="7">
    <location>
        <begin position="374"/>
        <end position="394"/>
    </location>
</feature>
<feature type="transmembrane region" description="Helical" evidence="7">
    <location>
        <begin position="319"/>
        <end position="342"/>
    </location>
</feature>
<dbReference type="Proteomes" id="UP001250218">
    <property type="component" value="Unassembled WGS sequence"/>
</dbReference>
<dbReference type="RefSeq" id="WP_311843737.1">
    <property type="nucleotide sequence ID" value="NZ_JARQDB010000001.1"/>
</dbReference>
<proteinExistence type="inferred from homology"/>
<feature type="transmembrane region" description="Helical" evidence="7">
    <location>
        <begin position="110"/>
        <end position="131"/>
    </location>
</feature>
<dbReference type="GO" id="GO:0005886">
    <property type="term" value="C:plasma membrane"/>
    <property type="evidence" value="ECO:0007669"/>
    <property type="project" value="UniProtKB-SubCell"/>
</dbReference>
<accession>A0AAW8UIH8</accession>
<feature type="transmembrane region" description="Helical" evidence="7">
    <location>
        <begin position="143"/>
        <end position="162"/>
    </location>
</feature>
<dbReference type="Pfam" id="PF13440">
    <property type="entry name" value="Polysacc_synt_3"/>
    <property type="match status" value="1"/>
</dbReference>
<protein>
    <submittedName>
        <fullName evidence="8">Lipopolysaccharide biosynthesis protein</fullName>
    </submittedName>
</protein>
<feature type="transmembrane region" description="Helical" evidence="7">
    <location>
        <begin position="168"/>
        <end position="187"/>
    </location>
</feature>